<dbReference type="Pfam" id="PF00754">
    <property type="entry name" value="F5_F8_type_C"/>
    <property type="match status" value="1"/>
</dbReference>
<feature type="signal peptide" evidence="4">
    <location>
        <begin position="1"/>
        <end position="27"/>
    </location>
</feature>
<dbReference type="Gene3D" id="2.130.10.10">
    <property type="entry name" value="YVTN repeat-like/Quinoprotein amine dehydrogenase"/>
    <property type="match status" value="2"/>
</dbReference>
<sequence precursor="true">MKFKKLSKKLSITALAIFALGTGSAYAGYNIVAGPQGNGTAYTPAGWKVTPAGVTKPAGFYPANAVLSPDGKAVLVPNVIRNANNKQAVNVLDAKDGSVIQEFELNPDDSSVRQGTSPGLIFSHDGKNVYLATANKDSVLVFDWDASARKLKLNRTLNLPRGTYAADVAISPDDKTLYVTGQYKNNINAIDVASGNTAQASVGSYPYGVALSADGHTAYVTNQAENTISILSVNGLTLTPQKKITVGTHPNSMLLDAKRNQLYVSNGDNDTVSVVNTLNNEIVHTISLAPYKGAPTGSSPTNMTLSPDGSTLYVTNSGNNDVAVVNVSDKGDGKGDSKGDDKGDYGRIKGLIPTGWYPTGVQVAPDGKLLVTSAKGLGTGSNKGKDPANPQNGPYIESLLQGYMSIIPAPSESQLEKYTEMVQKNNGFDEKGKVKESDDAETIIPRHPGEESPIKHVIYVVKENRTYDQVLGDLGKGNGDPSLTLFGKDVTPNQHKLAEQFVTLDNFYADGEVSQDGWDWATEANSNPYNQLATHQGYAGNGSEYDSSGYLDSQVTAGNADPNRAFLWDAAAAAGKTFRHYGMHSLPSNWFGPNNQVKCQPGQYCAYEPLLNDNTDHNYPWFDMWIPDMKRYEEWNKEFQQYITNNNLPTFQFIDLPRDHTAGGATAKELVADNDMALGKIVDTVSHSKYWKDTAIFVVEDDAQGGVDHVDGHRTIAQVISPYTQRGIVDSHFYSQVSMLRTMELLVGMKPLTQYDAAAMPMIYSFGNKPNYTAYDTVMPPTVNASVSNPVVKPGESVTVTAKVTNPSNMPLSGATARMVTPDGWTATPSTIKLGTMAPGASTDLSWTVTAPASAQYGRQQLTVQVDYPVYGKSTASSKANVTVSVPDANMIPQSQMKATATSEELVGENDAASQAIDGNPSTFWHTKWDKSDVLPQSITLNLGGTYDINKLAYLPRQTGDNGIITGYNIYVSTDGTNFTKVTSGTWSSSHDEKIATFPKVSASYVKLEATAAFNGWASAAEINVFKAGTSSQTAGTAQPTNPSVSTQSAVSEQSVMKPENMVGQPDSVDPQKLNEEIWRAVKGPNVPYPAPKHNFHGPDNDDR</sequence>
<feature type="chain" id="PRO_5006712404" evidence="4">
    <location>
        <begin position="28"/>
        <end position="1104"/>
    </location>
</feature>
<organism evidence="6 7">
    <name type="scientific">Neobacillus massiliamazoniensis</name>
    <dbReference type="NCBI Taxonomy" id="1499688"/>
    <lineage>
        <taxon>Bacteria</taxon>
        <taxon>Bacillati</taxon>
        <taxon>Bacillota</taxon>
        <taxon>Bacilli</taxon>
        <taxon>Bacillales</taxon>
        <taxon>Bacillaceae</taxon>
        <taxon>Neobacillus</taxon>
    </lineage>
</organism>
<evidence type="ECO:0000313" key="6">
    <source>
        <dbReference type="EMBL" id="CRK82049.1"/>
    </source>
</evidence>
<dbReference type="RefSeq" id="WP_090633749.1">
    <property type="nucleotide sequence ID" value="NZ_CVRB01000002.1"/>
</dbReference>
<dbReference type="Gene3D" id="2.60.40.10">
    <property type="entry name" value="Immunoglobulins"/>
    <property type="match status" value="1"/>
</dbReference>
<dbReference type="InterPro" id="IPR008979">
    <property type="entry name" value="Galactose-bd-like_sf"/>
</dbReference>
<evidence type="ECO:0000313" key="7">
    <source>
        <dbReference type="Proteomes" id="UP000199087"/>
    </source>
</evidence>
<evidence type="ECO:0000259" key="5">
    <source>
        <dbReference type="PROSITE" id="PS50022"/>
    </source>
</evidence>
<feature type="compositionally biased region" description="Polar residues" evidence="3">
    <location>
        <begin position="1032"/>
        <end position="1055"/>
    </location>
</feature>
<keyword evidence="2" id="KW-0378">Hydrolase</keyword>
<feature type="domain" description="F5/8 type C" evidence="5">
    <location>
        <begin position="879"/>
        <end position="1030"/>
    </location>
</feature>
<gene>
    <name evidence="6" type="ORF">BN000_01970</name>
</gene>
<dbReference type="EMBL" id="CVRB01000002">
    <property type="protein sequence ID" value="CRK82049.1"/>
    <property type="molecule type" value="Genomic_DNA"/>
</dbReference>
<name>A0A0U1NVI6_9BACI</name>
<protein>
    <submittedName>
        <fullName evidence="6">40-residue YVTN family beta-propeller repeat-containing protein</fullName>
    </submittedName>
</protein>
<feature type="region of interest" description="Disordered" evidence="3">
    <location>
        <begin position="1032"/>
        <end position="1104"/>
    </location>
</feature>
<dbReference type="Pfam" id="PF21783">
    <property type="entry name" value="YNCE"/>
    <property type="match status" value="1"/>
</dbReference>
<dbReference type="AlphaFoldDB" id="A0A0U1NVI6"/>
<proteinExistence type="predicted"/>
<dbReference type="InterPro" id="IPR000421">
    <property type="entry name" value="FA58C"/>
</dbReference>
<dbReference type="Gene3D" id="3.40.720.10">
    <property type="entry name" value="Alkaline Phosphatase, subunit A"/>
    <property type="match status" value="1"/>
</dbReference>
<dbReference type="PROSITE" id="PS50022">
    <property type="entry name" value="FA58C_3"/>
    <property type="match status" value="1"/>
</dbReference>
<evidence type="ECO:0000256" key="4">
    <source>
        <dbReference type="SAM" id="SignalP"/>
    </source>
</evidence>
<dbReference type="STRING" id="1499688.BN000_01970"/>
<evidence type="ECO:0000256" key="3">
    <source>
        <dbReference type="SAM" id="MobiDB-lite"/>
    </source>
</evidence>
<dbReference type="SUPFAM" id="SSF50969">
    <property type="entry name" value="YVTN repeat-like/Quinoprotein amine dehydrogenase"/>
    <property type="match status" value="1"/>
</dbReference>
<evidence type="ECO:0000256" key="1">
    <source>
        <dbReference type="ARBA" id="ARBA00022729"/>
    </source>
</evidence>
<dbReference type="PANTHER" id="PTHR47197">
    <property type="entry name" value="PROTEIN NIRF"/>
    <property type="match status" value="1"/>
</dbReference>
<dbReference type="PANTHER" id="PTHR47197:SF3">
    <property type="entry name" value="DIHYDRO-HEME D1 DEHYDROGENASE"/>
    <property type="match status" value="1"/>
</dbReference>
<dbReference type="Pfam" id="PF04185">
    <property type="entry name" value="Phosphoesterase"/>
    <property type="match status" value="1"/>
</dbReference>
<dbReference type="InterPro" id="IPR018905">
    <property type="entry name" value="A-galactase_NEW3"/>
</dbReference>
<reference evidence="7" key="1">
    <citation type="submission" date="2015-05" db="EMBL/GenBank/DDBJ databases">
        <authorList>
            <person name="Urmite Genomes"/>
        </authorList>
    </citation>
    <scope>NUCLEOTIDE SEQUENCE [LARGE SCALE GENOMIC DNA]</scope>
    <source>
        <strain evidence="7">LF1</strain>
    </source>
</reference>
<dbReference type="InterPro" id="IPR051200">
    <property type="entry name" value="Host-pathogen_enzymatic-act"/>
</dbReference>
<dbReference type="Proteomes" id="UP000199087">
    <property type="component" value="Unassembled WGS sequence"/>
</dbReference>
<dbReference type="Gene3D" id="2.60.120.260">
    <property type="entry name" value="Galactose-binding domain-like"/>
    <property type="match status" value="1"/>
</dbReference>
<dbReference type="InterPro" id="IPR013783">
    <property type="entry name" value="Ig-like_fold"/>
</dbReference>
<dbReference type="InterPro" id="IPR017850">
    <property type="entry name" value="Alkaline_phosphatase_core_sf"/>
</dbReference>
<dbReference type="Pfam" id="PF10633">
    <property type="entry name" value="NPCBM_assoc"/>
    <property type="match status" value="1"/>
</dbReference>
<feature type="region of interest" description="Disordered" evidence="3">
    <location>
        <begin position="325"/>
        <end position="345"/>
    </location>
</feature>
<accession>A0A0U1NVI6</accession>
<dbReference type="SUPFAM" id="SSF49785">
    <property type="entry name" value="Galactose-binding domain-like"/>
    <property type="match status" value="1"/>
</dbReference>
<evidence type="ECO:0000256" key="2">
    <source>
        <dbReference type="ARBA" id="ARBA00022801"/>
    </source>
</evidence>
<dbReference type="OrthoDB" id="145213at2"/>
<feature type="compositionally biased region" description="Basic and acidic residues" evidence="3">
    <location>
        <begin position="329"/>
        <end position="345"/>
    </location>
</feature>
<keyword evidence="7" id="KW-1185">Reference proteome</keyword>
<dbReference type="GO" id="GO:0016788">
    <property type="term" value="F:hydrolase activity, acting on ester bonds"/>
    <property type="evidence" value="ECO:0007669"/>
    <property type="project" value="InterPro"/>
</dbReference>
<dbReference type="InterPro" id="IPR007312">
    <property type="entry name" value="Phosphoesterase"/>
</dbReference>
<dbReference type="InterPro" id="IPR011044">
    <property type="entry name" value="Quino_amine_DH_bsu"/>
</dbReference>
<dbReference type="InterPro" id="IPR015943">
    <property type="entry name" value="WD40/YVTN_repeat-like_dom_sf"/>
</dbReference>
<dbReference type="SUPFAM" id="SSF53649">
    <property type="entry name" value="Alkaline phosphatase-like"/>
    <property type="match status" value="1"/>
</dbReference>
<keyword evidence="1 4" id="KW-0732">Signal</keyword>
<dbReference type="InterPro" id="IPR048433">
    <property type="entry name" value="YNCE-like_beta-prop"/>
</dbReference>